<dbReference type="AlphaFoldDB" id="A0A0E9X4X6"/>
<reference evidence="1" key="2">
    <citation type="journal article" date="2015" name="Fish Shellfish Immunol.">
        <title>Early steps in the European eel (Anguilla anguilla)-Vibrio vulnificus interaction in the gills: Role of the RtxA13 toxin.</title>
        <authorList>
            <person name="Callol A."/>
            <person name="Pajuelo D."/>
            <person name="Ebbesson L."/>
            <person name="Teles M."/>
            <person name="MacKenzie S."/>
            <person name="Amaro C."/>
        </authorList>
    </citation>
    <scope>NUCLEOTIDE SEQUENCE</scope>
</reference>
<protein>
    <submittedName>
        <fullName evidence="1">Uncharacterized protein</fullName>
    </submittedName>
</protein>
<accession>A0A0E9X4X6</accession>
<proteinExistence type="predicted"/>
<organism evidence="1">
    <name type="scientific">Anguilla anguilla</name>
    <name type="common">European freshwater eel</name>
    <name type="synonym">Muraena anguilla</name>
    <dbReference type="NCBI Taxonomy" id="7936"/>
    <lineage>
        <taxon>Eukaryota</taxon>
        <taxon>Metazoa</taxon>
        <taxon>Chordata</taxon>
        <taxon>Craniata</taxon>
        <taxon>Vertebrata</taxon>
        <taxon>Euteleostomi</taxon>
        <taxon>Actinopterygii</taxon>
        <taxon>Neopterygii</taxon>
        <taxon>Teleostei</taxon>
        <taxon>Anguilliformes</taxon>
        <taxon>Anguillidae</taxon>
        <taxon>Anguilla</taxon>
    </lineage>
</organism>
<name>A0A0E9X4X6_ANGAN</name>
<sequence length="51" mass="5980">MIFAGTWGYSCFDVEQRTFIHATQQCLLSVELYIRSHHCCKQRNVLLGYVL</sequence>
<evidence type="ECO:0000313" key="1">
    <source>
        <dbReference type="EMBL" id="JAH97664.1"/>
    </source>
</evidence>
<reference evidence="1" key="1">
    <citation type="submission" date="2014-11" db="EMBL/GenBank/DDBJ databases">
        <authorList>
            <person name="Amaro Gonzalez C."/>
        </authorList>
    </citation>
    <scope>NUCLEOTIDE SEQUENCE</scope>
</reference>
<dbReference type="EMBL" id="GBXM01010913">
    <property type="protein sequence ID" value="JAH97664.1"/>
    <property type="molecule type" value="Transcribed_RNA"/>
</dbReference>